<keyword evidence="2" id="KW-0547">Nucleotide-binding</keyword>
<evidence type="ECO:0000256" key="2">
    <source>
        <dbReference type="ARBA" id="ARBA00022741"/>
    </source>
</evidence>
<dbReference type="InterPro" id="IPR027417">
    <property type="entry name" value="P-loop_NTPase"/>
</dbReference>
<evidence type="ECO:0000313" key="8">
    <source>
        <dbReference type="EMBL" id="PKB29892.1"/>
    </source>
</evidence>
<dbReference type="Gene3D" id="3.40.50.300">
    <property type="entry name" value="P-loop containing nucleotide triphosphate hydrolases"/>
    <property type="match status" value="2"/>
</dbReference>
<comment type="similarity">
    <text evidence="1">Belongs to the DNA2/NAM7 helicase family.</text>
</comment>
<gene>
    <name evidence="8" type="ORF">ATL51_1542</name>
</gene>
<keyword evidence="3" id="KW-0378">Hydrolase</keyword>
<accession>A0AA44ULY2</accession>
<dbReference type="Pfam" id="PF13087">
    <property type="entry name" value="AAA_12"/>
    <property type="match status" value="1"/>
</dbReference>
<feature type="domain" description="DNA2/NAM7 helicase helicase" evidence="6">
    <location>
        <begin position="55"/>
        <end position="114"/>
    </location>
</feature>
<evidence type="ECO:0000256" key="3">
    <source>
        <dbReference type="ARBA" id="ARBA00022801"/>
    </source>
</evidence>
<dbReference type="GO" id="GO:0005524">
    <property type="term" value="F:ATP binding"/>
    <property type="evidence" value="ECO:0007669"/>
    <property type="project" value="UniProtKB-KW"/>
</dbReference>
<dbReference type="InterPro" id="IPR041679">
    <property type="entry name" value="DNA2/NAM7-like_C"/>
</dbReference>
<dbReference type="PANTHER" id="PTHR43788">
    <property type="entry name" value="DNA2/NAM7 HELICASE FAMILY MEMBER"/>
    <property type="match status" value="1"/>
</dbReference>
<feature type="domain" description="DNA2/NAM7 helicase-like C-terminal" evidence="7">
    <location>
        <begin position="222"/>
        <end position="324"/>
    </location>
</feature>
<dbReference type="EMBL" id="PHUJ01000003">
    <property type="protein sequence ID" value="PKB29892.1"/>
    <property type="molecule type" value="Genomic_DNA"/>
</dbReference>
<evidence type="ECO:0000313" key="9">
    <source>
        <dbReference type="Proteomes" id="UP000232453"/>
    </source>
</evidence>
<proteinExistence type="inferred from homology"/>
<keyword evidence="4" id="KW-0347">Helicase</keyword>
<evidence type="ECO:0000256" key="1">
    <source>
        <dbReference type="ARBA" id="ARBA00007913"/>
    </source>
</evidence>
<dbReference type="AlphaFoldDB" id="A0AA44ULY2"/>
<evidence type="ECO:0000259" key="7">
    <source>
        <dbReference type="Pfam" id="PF13087"/>
    </source>
</evidence>
<dbReference type="GO" id="GO:0016787">
    <property type="term" value="F:hydrolase activity"/>
    <property type="evidence" value="ECO:0007669"/>
    <property type="project" value="UniProtKB-KW"/>
</dbReference>
<comment type="caution">
    <text evidence="8">The sequence shown here is derived from an EMBL/GenBank/DDBJ whole genome shotgun (WGS) entry which is preliminary data.</text>
</comment>
<dbReference type="InterPro" id="IPR050534">
    <property type="entry name" value="Coronavir_polyprotein_1ab"/>
</dbReference>
<evidence type="ECO:0000256" key="5">
    <source>
        <dbReference type="ARBA" id="ARBA00022840"/>
    </source>
</evidence>
<dbReference type="GO" id="GO:0043139">
    <property type="term" value="F:5'-3' DNA helicase activity"/>
    <property type="evidence" value="ECO:0007669"/>
    <property type="project" value="TreeGrafter"/>
</dbReference>
<dbReference type="InterPro" id="IPR041677">
    <property type="entry name" value="DNA2/NAM7_AAA_11"/>
</dbReference>
<keyword evidence="5" id="KW-0067">ATP-binding</keyword>
<evidence type="ECO:0000259" key="6">
    <source>
        <dbReference type="Pfam" id="PF13086"/>
    </source>
</evidence>
<dbReference type="Proteomes" id="UP000232453">
    <property type="component" value="Unassembled WGS sequence"/>
</dbReference>
<sequence length="346" mass="38069">MFESALRLHRAFILATARRIRPALIAANKIIGGDLSPDHPVARAAWQAFFLMVPVVSTTFASLPRLFEHLGREDLGWLLVDEAGQATAQSVVGGLWRAQRAVLVGDPMQLEPIVPLPVPAQTALADRHGVDHQWLPERRSAQLAADRLNRFGTTVGSPDGEEIWVGAPLRVHRRCDRPMFDIANTVAYASSPMVFATPAREPRPWRPSQWIDVRGPVTDNVVRPEIERLATLVAELTAGGCTREEILVIAPFRTVVVAVRKQLSGLLEDDRMGTVHTVQGKESPVVILVLGGSAGARAWVAEKQNLLNVAVSRAQERFYVIGDRADWGRRRFFSSAAEWLPVSSDG</sequence>
<dbReference type="PANTHER" id="PTHR43788:SF8">
    <property type="entry name" value="DNA-BINDING PROTEIN SMUBP-2"/>
    <property type="match status" value="1"/>
</dbReference>
<reference evidence="8 9" key="1">
    <citation type="submission" date="2017-11" db="EMBL/GenBank/DDBJ databases">
        <title>Sequencing the genomes of 1000 actinobacteria strains.</title>
        <authorList>
            <person name="Klenk H.-P."/>
        </authorList>
    </citation>
    <scope>NUCLEOTIDE SEQUENCE [LARGE SCALE GENOMIC DNA]</scope>
    <source>
        <strain evidence="8 9">DSM 44104</strain>
    </source>
</reference>
<evidence type="ECO:0000256" key="4">
    <source>
        <dbReference type="ARBA" id="ARBA00022806"/>
    </source>
</evidence>
<name>A0AA44ULY2_PSEA5</name>
<organism evidence="8 9">
    <name type="scientific">Pseudonocardia alni</name>
    <name type="common">Amycolata alni</name>
    <dbReference type="NCBI Taxonomy" id="33907"/>
    <lineage>
        <taxon>Bacteria</taxon>
        <taxon>Bacillati</taxon>
        <taxon>Actinomycetota</taxon>
        <taxon>Actinomycetes</taxon>
        <taxon>Pseudonocardiales</taxon>
        <taxon>Pseudonocardiaceae</taxon>
        <taxon>Pseudonocardia</taxon>
    </lineage>
</organism>
<dbReference type="Pfam" id="PF13086">
    <property type="entry name" value="AAA_11"/>
    <property type="match status" value="1"/>
</dbReference>
<protein>
    <submittedName>
        <fullName evidence="8">AAA domain-containing protein</fullName>
    </submittedName>
</protein>
<dbReference type="RefSeq" id="WP_167409976.1">
    <property type="nucleotide sequence ID" value="NZ_JBICSI010000005.1"/>
</dbReference>
<dbReference type="SUPFAM" id="SSF52540">
    <property type="entry name" value="P-loop containing nucleoside triphosphate hydrolases"/>
    <property type="match status" value="1"/>
</dbReference>